<sequence>MPPKRLPKTSNDKKIVDKKNAKSDKNAAASTGTKKSDNKDGKDKGNKKGYPFETYKRPSEEQFWAEPSSTR</sequence>
<keyword evidence="3" id="KW-1185">Reference proteome</keyword>
<dbReference type="Proteomes" id="UP000625711">
    <property type="component" value="Unassembled WGS sequence"/>
</dbReference>
<evidence type="ECO:0000256" key="1">
    <source>
        <dbReference type="SAM" id="MobiDB-lite"/>
    </source>
</evidence>
<organism evidence="2 3">
    <name type="scientific">Rhynchophorus ferrugineus</name>
    <name type="common">Red palm weevil</name>
    <name type="synonym">Curculio ferrugineus</name>
    <dbReference type="NCBI Taxonomy" id="354439"/>
    <lineage>
        <taxon>Eukaryota</taxon>
        <taxon>Metazoa</taxon>
        <taxon>Ecdysozoa</taxon>
        <taxon>Arthropoda</taxon>
        <taxon>Hexapoda</taxon>
        <taxon>Insecta</taxon>
        <taxon>Pterygota</taxon>
        <taxon>Neoptera</taxon>
        <taxon>Endopterygota</taxon>
        <taxon>Coleoptera</taxon>
        <taxon>Polyphaga</taxon>
        <taxon>Cucujiformia</taxon>
        <taxon>Curculionidae</taxon>
        <taxon>Dryophthorinae</taxon>
        <taxon>Rhynchophorus</taxon>
    </lineage>
</organism>
<gene>
    <name evidence="2" type="ORF">GWI33_018466</name>
</gene>
<evidence type="ECO:0000313" key="3">
    <source>
        <dbReference type="Proteomes" id="UP000625711"/>
    </source>
</evidence>
<feature type="compositionally biased region" description="Basic and acidic residues" evidence="1">
    <location>
        <begin position="10"/>
        <end position="25"/>
    </location>
</feature>
<dbReference type="EMBL" id="JAACXV010014325">
    <property type="protein sequence ID" value="KAF7268405.1"/>
    <property type="molecule type" value="Genomic_DNA"/>
</dbReference>
<feature type="region of interest" description="Disordered" evidence="1">
    <location>
        <begin position="1"/>
        <end position="71"/>
    </location>
</feature>
<name>A0A834I085_RHYFE</name>
<accession>A0A834I085</accession>
<reference evidence="2" key="1">
    <citation type="submission" date="2020-08" db="EMBL/GenBank/DDBJ databases">
        <title>Genome sequencing and assembly of the red palm weevil Rhynchophorus ferrugineus.</title>
        <authorList>
            <person name="Dias G.B."/>
            <person name="Bergman C.M."/>
            <person name="Manee M."/>
        </authorList>
    </citation>
    <scope>NUCLEOTIDE SEQUENCE</scope>
    <source>
        <strain evidence="2">AA-2017</strain>
        <tissue evidence="2">Whole larva</tissue>
    </source>
</reference>
<comment type="caution">
    <text evidence="2">The sequence shown here is derived from an EMBL/GenBank/DDBJ whole genome shotgun (WGS) entry which is preliminary data.</text>
</comment>
<protein>
    <submittedName>
        <fullName evidence="2">Uncharacterized protein</fullName>
    </submittedName>
</protein>
<evidence type="ECO:0000313" key="2">
    <source>
        <dbReference type="EMBL" id="KAF7268405.1"/>
    </source>
</evidence>
<proteinExistence type="predicted"/>
<feature type="compositionally biased region" description="Basic and acidic residues" evidence="1">
    <location>
        <begin position="34"/>
        <end position="46"/>
    </location>
</feature>
<dbReference type="AlphaFoldDB" id="A0A834I085"/>